<dbReference type="NCBIfam" id="NF007570">
    <property type="entry name" value="PRK10201.1"/>
    <property type="match status" value="1"/>
</dbReference>
<dbReference type="Proteomes" id="UP001499987">
    <property type="component" value="Unassembled WGS sequence"/>
</dbReference>
<dbReference type="InterPro" id="IPR015637">
    <property type="entry name" value="MUG/TDG"/>
</dbReference>
<dbReference type="RefSeq" id="WP_344621418.1">
    <property type="nucleotide sequence ID" value="NZ_BAAALD010000001.1"/>
</dbReference>
<dbReference type="CDD" id="cd10028">
    <property type="entry name" value="UDG-F2_TDG_MUG"/>
    <property type="match status" value="1"/>
</dbReference>
<evidence type="ECO:0000256" key="3">
    <source>
        <dbReference type="ARBA" id="ARBA00023204"/>
    </source>
</evidence>
<dbReference type="PANTHER" id="PTHR12159:SF9">
    <property type="entry name" value="G_T MISMATCH-SPECIFIC THYMINE DNA GLYCOSYLASE"/>
    <property type="match status" value="1"/>
</dbReference>
<feature type="domain" description="Uracil-DNA glycosylase-like" evidence="4">
    <location>
        <begin position="22"/>
        <end position="180"/>
    </location>
</feature>
<reference evidence="5 6" key="1">
    <citation type="journal article" date="2019" name="Int. J. Syst. Evol. Microbiol.">
        <title>The Global Catalogue of Microorganisms (GCM) 10K type strain sequencing project: providing services to taxonomists for standard genome sequencing and annotation.</title>
        <authorList>
            <consortium name="The Broad Institute Genomics Platform"/>
            <consortium name="The Broad Institute Genome Sequencing Center for Infectious Disease"/>
            <person name="Wu L."/>
            <person name="Ma J."/>
        </authorList>
    </citation>
    <scope>NUCLEOTIDE SEQUENCE [LARGE SCALE GENOMIC DNA]</scope>
    <source>
        <strain evidence="5 6">JCM 13002</strain>
    </source>
</reference>
<keyword evidence="3" id="KW-0234">DNA repair</keyword>
<gene>
    <name evidence="5" type="primary">mug</name>
    <name evidence="5" type="ORF">GCM10009663_00940</name>
</gene>
<dbReference type="Pfam" id="PF03167">
    <property type="entry name" value="UDG"/>
    <property type="match status" value="1"/>
</dbReference>
<comment type="caution">
    <text evidence="5">The sequence shown here is derived from an EMBL/GenBank/DDBJ whole genome shotgun (WGS) entry which is preliminary data.</text>
</comment>
<organism evidence="5 6">
    <name type="scientific">Kitasatospora arboriphila</name>
    <dbReference type="NCBI Taxonomy" id="258052"/>
    <lineage>
        <taxon>Bacteria</taxon>
        <taxon>Bacillati</taxon>
        <taxon>Actinomycetota</taxon>
        <taxon>Actinomycetes</taxon>
        <taxon>Kitasatosporales</taxon>
        <taxon>Streptomycetaceae</taxon>
        <taxon>Kitasatospora</taxon>
    </lineage>
</organism>
<protein>
    <submittedName>
        <fullName evidence="5">G/U mismatch-specific DNA glycosylase</fullName>
    </submittedName>
</protein>
<evidence type="ECO:0000256" key="1">
    <source>
        <dbReference type="ARBA" id="ARBA00022763"/>
    </source>
</evidence>
<keyword evidence="6" id="KW-1185">Reference proteome</keyword>
<keyword evidence="1" id="KW-0227">DNA damage</keyword>
<evidence type="ECO:0000313" key="5">
    <source>
        <dbReference type="EMBL" id="GAA1069276.1"/>
    </source>
</evidence>
<evidence type="ECO:0000313" key="6">
    <source>
        <dbReference type="Proteomes" id="UP001499987"/>
    </source>
</evidence>
<proteinExistence type="predicted"/>
<sequence>MTSPFRRPTAEELAAAHDATIPDVAAPGLRVLFCGINPGLWSGATGRHFARPGNRFWPALHRSGFTPRQLRPDEQDELLGYGLGITNVVARTTARADELTADEYRTGGAALVERVGRLRPEVLAVLGIGAYRAAFGRPKARVGPQPEGIGATAVWVLPNPSGLNAHYTPDGIAAEFRRLREAVEADQEGERDGR</sequence>
<evidence type="ECO:0000256" key="2">
    <source>
        <dbReference type="ARBA" id="ARBA00022801"/>
    </source>
</evidence>
<dbReference type="PANTHER" id="PTHR12159">
    <property type="entry name" value="G/T AND G/U MISMATCH-SPECIFIC DNA GLYCOSYLASE"/>
    <property type="match status" value="1"/>
</dbReference>
<dbReference type="InterPro" id="IPR005122">
    <property type="entry name" value="Uracil-DNA_glycosylase-like"/>
</dbReference>
<evidence type="ECO:0000259" key="4">
    <source>
        <dbReference type="SMART" id="SM00986"/>
    </source>
</evidence>
<dbReference type="InterPro" id="IPR036895">
    <property type="entry name" value="Uracil-DNA_glycosylase-like_sf"/>
</dbReference>
<name>A0ABN1T809_9ACTN</name>
<dbReference type="SMART" id="SM00987">
    <property type="entry name" value="UreE_C"/>
    <property type="match status" value="1"/>
</dbReference>
<dbReference type="EMBL" id="BAAALD010000001">
    <property type="protein sequence ID" value="GAA1069276.1"/>
    <property type="molecule type" value="Genomic_DNA"/>
</dbReference>
<keyword evidence="2" id="KW-0378">Hydrolase</keyword>
<dbReference type="SUPFAM" id="SSF52141">
    <property type="entry name" value="Uracil-DNA glycosylase-like"/>
    <property type="match status" value="1"/>
</dbReference>
<dbReference type="Gene3D" id="3.40.470.10">
    <property type="entry name" value="Uracil-DNA glycosylase-like domain"/>
    <property type="match status" value="1"/>
</dbReference>
<accession>A0ABN1T809</accession>
<dbReference type="SMART" id="SM00986">
    <property type="entry name" value="UDG"/>
    <property type="match status" value="1"/>
</dbReference>